<keyword evidence="1" id="KW-0067">ATP-binding</keyword>
<feature type="domain" description="Kinesin motor" evidence="3">
    <location>
        <begin position="4"/>
        <end position="317"/>
    </location>
</feature>
<protein>
    <submittedName>
        <fullName evidence="4">Coiled-coil domain-containing protein 78</fullName>
    </submittedName>
</protein>
<dbReference type="AlphaFoldDB" id="A0AAD5U4H6"/>
<feature type="binding site" evidence="1">
    <location>
        <begin position="92"/>
        <end position="99"/>
    </location>
    <ligand>
        <name>ATP</name>
        <dbReference type="ChEBI" id="CHEBI:30616"/>
    </ligand>
</feature>
<dbReference type="InterPro" id="IPR001752">
    <property type="entry name" value="Kinesin_motor_dom"/>
</dbReference>
<organism evidence="4 5">
    <name type="scientific">Clydaea vesicula</name>
    <dbReference type="NCBI Taxonomy" id="447962"/>
    <lineage>
        <taxon>Eukaryota</taxon>
        <taxon>Fungi</taxon>
        <taxon>Fungi incertae sedis</taxon>
        <taxon>Chytridiomycota</taxon>
        <taxon>Chytridiomycota incertae sedis</taxon>
        <taxon>Chytridiomycetes</taxon>
        <taxon>Lobulomycetales</taxon>
        <taxon>Lobulomycetaceae</taxon>
        <taxon>Clydaea</taxon>
    </lineage>
</organism>
<feature type="coiled-coil region" evidence="2">
    <location>
        <begin position="541"/>
        <end position="664"/>
    </location>
</feature>
<dbReference type="PANTHER" id="PTHR22106:SF5">
    <property type="entry name" value="COILED-COIL DOMAIN-CONTAINING PROTEIN 78"/>
    <property type="match status" value="1"/>
</dbReference>
<dbReference type="GO" id="GO:0008017">
    <property type="term" value="F:microtubule binding"/>
    <property type="evidence" value="ECO:0007669"/>
    <property type="project" value="InterPro"/>
</dbReference>
<evidence type="ECO:0000256" key="1">
    <source>
        <dbReference type="PROSITE-ProRule" id="PRU00283"/>
    </source>
</evidence>
<dbReference type="InterPro" id="IPR027417">
    <property type="entry name" value="P-loop_NTPase"/>
</dbReference>
<evidence type="ECO:0000259" key="3">
    <source>
        <dbReference type="PROSITE" id="PS50067"/>
    </source>
</evidence>
<evidence type="ECO:0000256" key="2">
    <source>
        <dbReference type="SAM" id="Coils"/>
    </source>
</evidence>
<dbReference type="Pfam" id="PF14739">
    <property type="entry name" value="DUF4472"/>
    <property type="match status" value="1"/>
</dbReference>
<dbReference type="PRINTS" id="PR00380">
    <property type="entry name" value="KINESINHEAVY"/>
</dbReference>
<sequence length="695" mass="80364">MGLAAQVFLRIRPPNTNPPPKGVNYFTDSVGNTLTLSGTGFLLKGNALVKKTHYYNKVYEQEDPFPETQIDIVRPLTVKFLSGYNTSLIFFGSTGSGKTHLIEGALNSFADDIFSDEVSKLKTSNFKLRFQTFEVYGELIKDLLQKQSDGLQVENEINQGVIVPKSDFMEFNNKESLKETLKKVFANKSSLRDKNLGEKCCIIYKFLLEVEPNSQQYTKFTWVESFGCEKLLEDPTKLTLKEGPFVSKTINAMKSLLSSCSSLMGQHFNFEQSILTELLFDEFGGNCLTSFVVNLNQSHSPVLNFQLLDIFSNLKNLILYPVKINLHLSTLLSFYRVREKKIHENLLLNAEKLKDNTKNVTANEILSTLVSVNQKNSRLLEESEKLKARLNDLSTRYDAIVLSKSNLEKTLTQNEEQNLIFKKALLDSQIDNEKLVDQSDNQNYDLTNKVMQLQNEIMETNLHMETLNEENFNLKAEIRDLKTENSSVAMEINILRENYFQLEKEHKSSLRKLDELGIELVNLVNTKTILINEKEGRLKEIEKIQKHNSFLQQRLESQEHHGYEVNTELQTLKSCSENTRSEFYLEKQKLENKNLEMEKEKLNLEKQLVEKTKAADEELAETKTYFQKTIKEQELEFNFKLKNLKKIELENNVLQKELEISNAVNSERNHIEFKLKERISQIEEQVFLHLLSYNV</sequence>
<dbReference type="PROSITE" id="PS50067">
    <property type="entry name" value="KINESIN_MOTOR_2"/>
    <property type="match status" value="1"/>
</dbReference>
<dbReference type="GO" id="GO:0003777">
    <property type="term" value="F:microtubule motor activity"/>
    <property type="evidence" value="ECO:0007669"/>
    <property type="project" value="InterPro"/>
</dbReference>
<reference evidence="4" key="1">
    <citation type="submission" date="2020-05" db="EMBL/GenBank/DDBJ databases">
        <title>Phylogenomic resolution of chytrid fungi.</title>
        <authorList>
            <person name="Stajich J.E."/>
            <person name="Amses K."/>
            <person name="Simmons R."/>
            <person name="Seto K."/>
            <person name="Myers J."/>
            <person name="Bonds A."/>
            <person name="Quandt C.A."/>
            <person name="Barry K."/>
            <person name="Liu P."/>
            <person name="Grigoriev I."/>
            <person name="Longcore J.E."/>
            <person name="James T.Y."/>
        </authorList>
    </citation>
    <scope>NUCLEOTIDE SEQUENCE</scope>
    <source>
        <strain evidence="4">JEL0476</strain>
    </source>
</reference>
<feature type="coiled-coil region" evidence="2">
    <location>
        <begin position="343"/>
        <end position="396"/>
    </location>
</feature>
<keyword evidence="2" id="KW-0175">Coiled coil</keyword>
<dbReference type="InterPro" id="IPR029329">
    <property type="entry name" value="DUF4472"/>
</dbReference>
<gene>
    <name evidence="4" type="primary">CCDC78</name>
    <name evidence="4" type="ORF">HK099_008697</name>
</gene>
<dbReference type="SUPFAM" id="SSF52540">
    <property type="entry name" value="P-loop containing nucleoside triphosphate hydrolases"/>
    <property type="match status" value="1"/>
</dbReference>
<dbReference type="Pfam" id="PF00225">
    <property type="entry name" value="Kinesin"/>
    <property type="match status" value="1"/>
</dbReference>
<keyword evidence="5" id="KW-1185">Reference proteome</keyword>
<evidence type="ECO:0000313" key="5">
    <source>
        <dbReference type="Proteomes" id="UP001211065"/>
    </source>
</evidence>
<proteinExistence type="inferred from homology"/>
<dbReference type="GO" id="GO:0005524">
    <property type="term" value="F:ATP binding"/>
    <property type="evidence" value="ECO:0007669"/>
    <property type="project" value="UniProtKB-UniRule"/>
</dbReference>
<comment type="caution">
    <text evidence="4">The sequence shown here is derived from an EMBL/GenBank/DDBJ whole genome shotgun (WGS) entry which is preliminary data.</text>
</comment>
<dbReference type="InterPro" id="IPR036961">
    <property type="entry name" value="Kinesin_motor_dom_sf"/>
</dbReference>
<comment type="similarity">
    <text evidence="1">Belongs to the TRAFAC class myosin-kinesin ATPase superfamily. Kinesin family.</text>
</comment>
<keyword evidence="1" id="KW-0547">Nucleotide-binding</keyword>
<evidence type="ECO:0000313" key="4">
    <source>
        <dbReference type="EMBL" id="KAJ3224241.1"/>
    </source>
</evidence>
<keyword evidence="1" id="KW-0505">Motor protein</keyword>
<dbReference type="SMART" id="SM00129">
    <property type="entry name" value="KISc"/>
    <property type="match status" value="1"/>
</dbReference>
<dbReference type="Gene3D" id="3.40.850.10">
    <property type="entry name" value="Kinesin motor domain"/>
    <property type="match status" value="1"/>
</dbReference>
<accession>A0AAD5U4H6</accession>
<name>A0AAD5U4H6_9FUNG</name>
<dbReference type="GO" id="GO:0005737">
    <property type="term" value="C:cytoplasm"/>
    <property type="evidence" value="ECO:0007669"/>
    <property type="project" value="TreeGrafter"/>
</dbReference>
<dbReference type="Proteomes" id="UP001211065">
    <property type="component" value="Unassembled WGS sequence"/>
</dbReference>
<dbReference type="PANTHER" id="PTHR22106">
    <property type="entry name" value="COILED-COIL DOMAIN-CONTAINING PROTEIN 78"/>
    <property type="match status" value="1"/>
</dbReference>
<feature type="coiled-coil region" evidence="2">
    <location>
        <begin position="436"/>
        <end position="498"/>
    </location>
</feature>
<dbReference type="EMBL" id="JADGJW010000099">
    <property type="protein sequence ID" value="KAJ3224241.1"/>
    <property type="molecule type" value="Genomic_DNA"/>
</dbReference>
<dbReference type="GO" id="GO:0007018">
    <property type="term" value="P:microtubule-based movement"/>
    <property type="evidence" value="ECO:0007669"/>
    <property type="project" value="InterPro"/>
</dbReference>
<dbReference type="InterPro" id="IPR039873">
    <property type="entry name" value="CCDC78"/>
</dbReference>